<sequence length="99" mass="11484">MNKNNSITIGSITMTYDAFATLISGIVLILIIKLRYAKLNYSIYLFILIIFIYNAYNINCMIIGSCNLWARYLVIANIIGIIYFIYTNDKHYLMHTLNN</sequence>
<protein>
    <submittedName>
        <fullName evidence="2">Uncharacterized protein</fullName>
    </submittedName>
</protein>
<feature type="transmembrane region" description="Helical" evidence="1">
    <location>
        <begin position="39"/>
        <end position="56"/>
    </location>
</feature>
<feature type="transmembrane region" description="Helical" evidence="1">
    <location>
        <begin position="12"/>
        <end position="32"/>
    </location>
</feature>
<keyword evidence="1" id="KW-0472">Membrane</keyword>
<keyword evidence="1" id="KW-1133">Transmembrane helix</keyword>
<evidence type="ECO:0000313" key="2">
    <source>
        <dbReference type="EMBL" id="QHT26568.1"/>
    </source>
</evidence>
<organism evidence="2">
    <name type="scientific">viral metagenome</name>
    <dbReference type="NCBI Taxonomy" id="1070528"/>
    <lineage>
        <taxon>unclassified sequences</taxon>
        <taxon>metagenomes</taxon>
        <taxon>organismal metagenomes</taxon>
    </lineage>
</organism>
<dbReference type="AlphaFoldDB" id="A0A6C0ECE4"/>
<keyword evidence="1" id="KW-0812">Transmembrane</keyword>
<dbReference type="EMBL" id="MN739799">
    <property type="protein sequence ID" value="QHT26568.1"/>
    <property type="molecule type" value="Genomic_DNA"/>
</dbReference>
<accession>A0A6C0ECE4</accession>
<reference evidence="2" key="1">
    <citation type="journal article" date="2020" name="Nature">
        <title>Giant virus diversity and host interactions through global metagenomics.</title>
        <authorList>
            <person name="Schulz F."/>
            <person name="Roux S."/>
            <person name="Paez-Espino D."/>
            <person name="Jungbluth S."/>
            <person name="Walsh D.A."/>
            <person name="Denef V.J."/>
            <person name="McMahon K.D."/>
            <person name="Konstantinidis K.T."/>
            <person name="Eloe-Fadrosh E.A."/>
            <person name="Kyrpides N.C."/>
            <person name="Woyke T."/>
        </authorList>
    </citation>
    <scope>NUCLEOTIDE SEQUENCE</scope>
    <source>
        <strain evidence="2">GVMAG-M-3300023179-2</strain>
    </source>
</reference>
<feature type="transmembrane region" description="Helical" evidence="1">
    <location>
        <begin position="68"/>
        <end position="86"/>
    </location>
</feature>
<evidence type="ECO:0000256" key="1">
    <source>
        <dbReference type="SAM" id="Phobius"/>
    </source>
</evidence>
<name>A0A6C0ECE4_9ZZZZ</name>
<proteinExistence type="predicted"/>